<dbReference type="EMBL" id="DS113972">
    <property type="protein sequence ID" value="EAX92349.1"/>
    <property type="molecule type" value="Genomic_DNA"/>
</dbReference>
<organism evidence="8 9">
    <name type="scientific">Trichomonas vaginalis (strain ATCC PRA-98 / G3)</name>
    <dbReference type="NCBI Taxonomy" id="412133"/>
    <lineage>
        <taxon>Eukaryota</taxon>
        <taxon>Metamonada</taxon>
        <taxon>Parabasalia</taxon>
        <taxon>Trichomonadida</taxon>
        <taxon>Trichomonadidae</taxon>
        <taxon>Trichomonas</taxon>
    </lineage>
</organism>
<evidence type="ECO:0000256" key="2">
    <source>
        <dbReference type="ARBA" id="ARBA00004442"/>
    </source>
</evidence>
<evidence type="ECO:0000256" key="4">
    <source>
        <dbReference type="ARBA" id="ARBA00022525"/>
    </source>
</evidence>
<dbReference type="OrthoDB" id="75921at2759"/>
<evidence type="ECO:0000313" key="8">
    <source>
        <dbReference type="EMBL" id="EAX92349.1"/>
    </source>
</evidence>
<dbReference type="InterPro" id="IPR003368">
    <property type="entry name" value="POMP_repeat"/>
</dbReference>
<evidence type="ECO:0000256" key="6">
    <source>
        <dbReference type="ARBA" id="ARBA00023136"/>
    </source>
</evidence>
<evidence type="ECO:0000256" key="3">
    <source>
        <dbReference type="ARBA" id="ARBA00004613"/>
    </source>
</evidence>
<dbReference type="VEuPathDB" id="TrichDB:TVAGG3_0659460"/>
<dbReference type="PANTHER" id="PTHR11319">
    <property type="entry name" value="G PROTEIN-COUPLED RECEPTOR-RELATED"/>
    <property type="match status" value="1"/>
</dbReference>
<evidence type="ECO:0000256" key="7">
    <source>
        <dbReference type="ARBA" id="ARBA00023237"/>
    </source>
</evidence>
<keyword evidence="6" id="KW-0472">Membrane</keyword>
<keyword evidence="9" id="KW-1185">Reference proteome</keyword>
<keyword evidence="7" id="KW-0998">Cell outer membrane</keyword>
<dbReference type="AlphaFoldDB" id="A2FRY3"/>
<gene>
    <name evidence="8" type="ORF">TVAG_444850</name>
</gene>
<dbReference type="NCBIfam" id="TIGR01376">
    <property type="entry name" value="POMP_repeat"/>
    <property type="match status" value="1"/>
</dbReference>
<protein>
    <recommendedName>
        <fullName evidence="10">Polymorphic outer membrane protein</fullName>
    </recommendedName>
</protein>
<evidence type="ECO:0000256" key="1">
    <source>
        <dbReference type="ARBA" id="ARBA00004196"/>
    </source>
</evidence>
<dbReference type="VEuPathDB" id="TrichDB:TVAG_444850"/>
<reference evidence="8" key="1">
    <citation type="submission" date="2006-10" db="EMBL/GenBank/DDBJ databases">
        <authorList>
            <person name="Amadeo P."/>
            <person name="Zhao Q."/>
            <person name="Wortman J."/>
            <person name="Fraser-Liggett C."/>
            <person name="Carlton J."/>
        </authorList>
    </citation>
    <scope>NUCLEOTIDE SEQUENCE</scope>
    <source>
        <strain evidence="8">G3</strain>
    </source>
</reference>
<dbReference type="SUPFAM" id="SSF51126">
    <property type="entry name" value="Pectin lyase-like"/>
    <property type="match status" value="1"/>
</dbReference>
<dbReference type="RefSeq" id="XP_001305279.1">
    <property type="nucleotide sequence ID" value="XM_001305278.1"/>
</dbReference>
<evidence type="ECO:0000256" key="5">
    <source>
        <dbReference type="ARBA" id="ARBA00022729"/>
    </source>
</evidence>
<dbReference type="GO" id="GO:0005576">
    <property type="term" value="C:extracellular region"/>
    <property type="evidence" value="ECO:0007669"/>
    <property type="project" value="UniProtKB-SubCell"/>
</dbReference>
<dbReference type="KEGG" id="tva:4750060"/>
<keyword evidence="4" id="KW-0964">Secreted</keyword>
<evidence type="ECO:0000313" key="9">
    <source>
        <dbReference type="Proteomes" id="UP000001542"/>
    </source>
</evidence>
<dbReference type="Proteomes" id="UP000001542">
    <property type="component" value="Unassembled WGS sequence"/>
</dbReference>
<dbReference type="InterPro" id="IPR011050">
    <property type="entry name" value="Pectin_lyase_fold/virulence"/>
</dbReference>
<evidence type="ECO:0008006" key="10">
    <source>
        <dbReference type="Google" id="ProtNLM"/>
    </source>
</evidence>
<dbReference type="Pfam" id="PF02415">
    <property type="entry name" value="Chlam_PMP"/>
    <property type="match status" value="1"/>
</dbReference>
<name>A2FRY3_TRIV3</name>
<dbReference type="InParanoid" id="A2FRY3"/>
<accession>A2FRY3</accession>
<keyword evidence="5" id="KW-0732">Signal</keyword>
<sequence length="249" mass="27009">MLSVVSSILISAISDDGNISDILEIDGDEQINTQKIFDSSNFNGKRNNRCFFRCTITTTDCTFKDCFAFGVGLTFGSGGALYLSTSNLISKNTNYMSNAANTGGSLSIVAGDAIISKNEFINNEAIANGGAVQITASKHGIYTEIDEVNYSSADLKTINPRISISEDTIFENNTCRSLGGALYIQAANIMIENTKFNLNTARFSGGAIYITNTQSNIIGCNFTSNKCQQRSEFAFKEKSYYNQQVFNSG</sequence>
<reference evidence="8" key="2">
    <citation type="journal article" date="2007" name="Science">
        <title>Draft genome sequence of the sexually transmitted pathogen Trichomonas vaginalis.</title>
        <authorList>
            <person name="Carlton J.M."/>
            <person name="Hirt R.P."/>
            <person name="Silva J.C."/>
            <person name="Delcher A.L."/>
            <person name="Schatz M."/>
            <person name="Zhao Q."/>
            <person name="Wortman J.R."/>
            <person name="Bidwell S.L."/>
            <person name="Alsmark U.C.M."/>
            <person name="Besteiro S."/>
            <person name="Sicheritz-Ponten T."/>
            <person name="Noel C.J."/>
            <person name="Dacks J.B."/>
            <person name="Foster P.G."/>
            <person name="Simillion C."/>
            <person name="Van de Peer Y."/>
            <person name="Miranda-Saavedra D."/>
            <person name="Barton G.J."/>
            <person name="Westrop G.D."/>
            <person name="Mueller S."/>
            <person name="Dessi D."/>
            <person name="Fiori P.L."/>
            <person name="Ren Q."/>
            <person name="Paulsen I."/>
            <person name="Zhang H."/>
            <person name="Bastida-Corcuera F.D."/>
            <person name="Simoes-Barbosa A."/>
            <person name="Brown M.T."/>
            <person name="Hayes R.D."/>
            <person name="Mukherjee M."/>
            <person name="Okumura C.Y."/>
            <person name="Schneider R."/>
            <person name="Smith A.J."/>
            <person name="Vanacova S."/>
            <person name="Villalvazo M."/>
            <person name="Haas B.J."/>
            <person name="Pertea M."/>
            <person name="Feldblyum T.V."/>
            <person name="Utterback T.R."/>
            <person name="Shu C.L."/>
            <person name="Osoegawa K."/>
            <person name="de Jong P.J."/>
            <person name="Hrdy I."/>
            <person name="Horvathova L."/>
            <person name="Zubacova Z."/>
            <person name="Dolezal P."/>
            <person name="Malik S.B."/>
            <person name="Logsdon J.M. Jr."/>
            <person name="Henze K."/>
            <person name="Gupta A."/>
            <person name="Wang C.C."/>
            <person name="Dunne R.L."/>
            <person name="Upcroft J.A."/>
            <person name="Upcroft P."/>
            <person name="White O."/>
            <person name="Salzberg S.L."/>
            <person name="Tang P."/>
            <person name="Chiu C.-H."/>
            <person name="Lee Y.-S."/>
            <person name="Embley T.M."/>
            <person name="Coombs G.H."/>
            <person name="Mottram J.C."/>
            <person name="Tachezy J."/>
            <person name="Fraser-Liggett C.M."/>
            <person name="Johnson P.J."/>
        </authorList>
    </citation>
    <scope>NUCLEOTIDE SEQUENCE [LARGE SCALE GENOMIC DNA]</scope>
    <source>
        <strain evidence="8">G3</strain>
    </source>
</reference>
<proteinExistence type="predicted"/>
<comment type="subcellular location">
    <subcellularLocation>
        <location evidence="1">Cell envelope</location>
    </subcellularLocation>
    <subcellularLocation>
        <location evidence="2">Cell outer membrane</location>
    </subcellularLocation>
    <subcellularLocation>
        <location evidence="3">Secreted</location>
    </subcellularLocation>
</comment>
<dbReference type="PANTHER" id="PTHR11319:SF35">
    <property type="entry name" value="OUTER MEMBRANE PROTEIN PMPC-RELATED"/>
    <property type="match status" value="1"/>
</dbReference>